<dbReference type="STRING" id="1295009.MMINT_01130"/>
<dbReference type="GO" id="GO:0005886">
    <property type="term" value="C:plasma membrane"/>
    <property type="evidence" value="ECO:0007669"/>
    <property type="project" value="TreeGrafter"/>
</dbReference>
<dbReference type="PANTHER" id="PTHR43840:SF15">
    <property type="entry name" value="MITOCHONDRIAL METAL TRANSPORTER 1-RELATED"/>
    <property type="match status" value="1"/>
</dbReference>
<comment type="subcellular location">
    <subcellularLocation>
        <location evidence="1">Membrane</location>
        <topology evidence="1">Multi-pass membrane protein</topology>
    </subcellularLocation>
</comment>
<protein>
    <submittedName>
        <fullName evidence="9">Cadmium-zinc resistance protein CzrB</fullName>
    </submittedName>
</protein>
<proteinExistence type="predicted"/>
<dbReference type="InterPro" id="IPR027469">
    <property type="entry name" value="Cation_efflux_TMD_sf"/>
</dbReference>
<dbReference type="Gene3D" id="3.30.70.1350">
    <property type="entry name" value="Cation efflux protein, cytoplasmic domain"/>
    <property type="match status" value="1"/>
</dbReference>
<dbReference type="SUPFAM" id="SSF161111">
    <property type="entry name" value="Cation efflux protein transmembrane domain-like"/>
    <property type="match status" value="1"/>
</dbReference>
<dbReference type="EMBL" id="CP005934">
    <property type="protein sequence ID" value="AGN25521.1"/>
    <property type="molecule type" value="Genomic_DNA"/>
</dbReference>
<dbReference type="Gene3D" id="1.20.1510.10">
    <property type="entry name" value="Cation efflux protein transmembrane domain"/>
    <property type="match status" value="1"/>
</dbReference>
<dbReference type="NCBIfam" id="TIGR01297">
    <property type="entry name" value="CDF"/>
    <property type="match status" value="1"/>
</dbReference>
<name>R9T783_METII</name>
<dbReference type="KEGG" id="mer:MMINT_01130"/>
<dbReference type="InterPro" id="IPR002524">
    <property type="entry name" value="Cation_efflux"/>
</dbReference>
<dbReference type="SUPFAM" id="SSF160240">
    <property type="entry name" value="Cation efflux protein cytoplasmic domain-like"/>
    <property type="match status" value="1"/>
</dbReference>
<keyword evidence="4 6" id="KW-1133">Transmembrane helix</keyword>
<gene>
    <name evidence="9" type="ORF">MMINT_01130</name>
</gene>
<dbReference type="GO" id="GO:0015341">
    <property type="term" value="F:zinc efflux antiporter activity"/>
    <property type="evidence" value="ECO:0007669"/>
    <property type="project" value="TreeGrafter"/>
</dbReference>
<dbReference type="GeneID" id="41322555"/>
<dbReference type="Pfam" id="PF01545">
    <property type="entry name" value="Cation_efflux"/>
    <property type="match status" value="1"/>
</dbReference>
<feature type="transmembrane region" description="Helical" evidence="6">
    <location>
        <begin position="7"/>
        <end position="34"/>
    </location>
</feature>
<keyword evidence="2" id="KW-0813">Transport</keyword>
<evidence type="ECO:0000256" key="1">
    <source>
        <dbReference type="ARBA" id="ARBA00004141"/>
    </source>
</evidence>
<dbReference type="GO" id="GO:0006882">
    <property type="term" value="P:intracellular zinc ion homeostasis"/>
    <property type="evidence" value="ECO:0007669"/>
    <property type="project" value="TreeGrafter"/>
</dbReference>
<evidence type="ECO:0000256" key="6">
    <source>
        <dbReference type="SAM" id="Phobius"/>
    </source>
</evidence>
<dbReference type="InterPro" id="IPR050291">
    <property type="entry name" value="CDF_Transporter"/>
</dbReference>
<sequence>MDKRHAAGLAVAGGIAVFLIKAVAFGISGSVALLSDALESIVNIAASIMMLVSVHIALKPADENHKYGHYKAENISCFIEGVLVLIAAVLIFWEAAQRLLSPIEPSNLNYAIVVSLIATAINGIMALVLLRTSRASGSIALEGDAKHLFSDVVSSGGVVLGLAIASVTGLMILDPLIAMVVAVLLVKMAYDILKKTAQELMDCNCPDEEKIIDDVLSGINGYIEYHDLKTRRTGNTIYAEFHLCVDGKCTLAEAHHLTDIIEEKLKNSIPGLSVMIHVETEEEIVHPLHSQ</sequence>
<keyword evidence="10" id="KW-1185">Reference proteome</keyword>
<dbReference type="OrthoDB" id="53402at2157"/>
<keyword evidence="5 6" id="KW-0472">Membrane</keyword>
<dbReference type="RefSeq" id="WP_020448046.1">
    <property type="nucleotide sequence ID" value="NC_021353.1"/>
</dbReference>
<feature type="transmembrane region" description="Helical" evidence="6">
    <location>
        <begin position="151"/>
        <end position="170"/>
    </location>
</feature>
<dbReference type="AlphaFoldDB" id="R9T783"/>
<dbReference type="GO" id="GO:0015086">
    <property type="term" value="F:cadmium ion transmembrane transporter activity"/>
    <property type="evidence" value="ECO:0007669"/>
    <property type="project" value="TreeGrafter"/>
</dbReference>
<feature type="transmembrane region" description="Helical" evidence="6">
    <location>
        <begin position="108"/>
        <end position="130"/>
    </location>
</feature>
<dbReference type="PANTHER" id="PTHR43840">
    <property type="entry name" value="MITOCHONDRIAL METAL TRANSPORTER 1-RELATED"/>
    <property type="match status" value="1"/>
</dbReference>
<evidence type="ECO:0000259" key="8">
    <source>
        <dbReference type="Pfam" id="PF16916"/>
    </source>
</evidence>
<accession>R9T783</accession>
<dbReference type="InterPro" id="IPR027470">
    <property type="entry name" value="Cation_efflux_CTD"/>
</dbReference>
<feature type="transmembrane region" description="Helical" evidence="6">
    <location>
        <begin position="78"/>
        <end position="96"/>
    </location>
</feature>
<evidence type="ECO:0000259" key="7">
    <source>
        <dbReference type="Pfam" id="PF01545"/>
    </source>
</evidence>
<dbReference type="InParanoid" id="R9T783"/>
<dbReference type="InterPro" id="IPR058533">
    <property type="entry name" value="Cation_efflux_TM"/>
</dbReference>
<dbReference type="HOGENOM" id="CLU_013430_3_0_2"/>
<dbReference type="Proteomes" id="UP000014070">
    <property type="component" value="Chromosome"/>
</dbReference>
<evidence type="ECO:0000313" key="9">
    <source>
        <dbReference type="EMBL" id="AGN25521.1"/>
    </source>
</evidence>
<dbReference type="GO" id="GO:0015093">
    <property type="term" value="F:ferrous iron transmembrane transporter activity"/>
    <property type="evidence" value="ECO:0007669"/>
    <property type="project" value="TreeGrafter"/>
</dbReference>
<dbReference type="FunCoup" id="R9T783">
    <property type="interactions" value="36"/>
</dbReference>
<evidence type="ECO:0000256" key="4">
    <source>
        <dbReference type="ARBA" id="ARBA00022989"/>
    </source>
</evidence>
<feature type="domain" description="Cation efflux protein transmembrane" evidence="7">
    <location>
        <begin position="11"/>
        <end position="201"/>
    </location>
</feature>
<evidence type="ECO:0000313" key="10">
    <source>
        <dbReference type="Proteomes" id="UP000014070"/>
    </source>
</evidence>
<reference evidence="9 10" key="1">
    <citation type="journal article" date="2013" name="Genome Announc.">
        <title>Genome sequence of 'Candidatus Methanomassiliicoccus intestinalis' Issoire-Mx1, a third thermoplasmatales-related methanogenic archaeon from human feces.</title>
        <authorList>
            <person name="Borrel G."/>
            <person name="Harris H.M."/>
            <person name="Parisot N."/>
            <person name="Gaci N."/>
            <person name="Tottey W."/>
            <person name="Mihajlovski A."/>
            <person name="Deane J."/>
            <person name="Gribaldo S."/>
            <person name="Bardot O."/>
            <person name="Peyretaillade E."/>
            <person name="Peyret P."/>
            <person name="O'Toole P.W."/>
            <person name="Brugere J.F."/>
        </authorList>
    </citation>
    <scope>NUCLEOTIDE SEQUENCE [LARGE SCALE GENOMIC DNA]</scope>
    <source>
        <strain evidence="9 10">Issoire-Mx1</strain>
    </source>
</reference>
<evidence type="ECO:0000256" key="5">
    <source>
        <dbReference type="ARBA" id="ARBA00023136"/>
    </source>
</evidence>
<organism evidence="9 10">
    <name type="scientific">Methanomassiliicoccus intestinalis (strain Issoire-Mx1)</name>
    <dbReference type="NCBI Taxonomy" id="1295009"/>
    <lineage>
        <taxon>Archaea</taxon>
        <taxon>Methanobacteriati</taxon>
        <taxon>Thermoplasmatota</taxon>
        <taxon>Thermoplasmata</taxon>
        <taxon>Methanomassiliicoccales</taxon>
        <taxon>Methanomassiliicoccaceae</taxon>
        <taxon>Methanomassiliicoccus</taxon>
    </lineage>
</organism>
<evidence type="ECO:0000256" key="2">
    <source>
        <dbReference type="ARBA" id="ARBA00022448"/>
    </source>
</evidence>
<feature type="transmembrane region" description="Helical" evidence="6">
    <location>
        <begin position="40"/>
        <end position="58"/>
    </location>
</feature>
<dbReference type="Pfam" id="PF16916">
    <property type="entry name" value="ZT_dimer"/>
    <property type="match status" value="1"/>
</dbReference>
<keyword evidence="3 6" id="KW-0812">Transmembrane</keyword>
<feature type="domain" description="Cation efflux protein cytoplasmic" evidence="8">
    <location>
        <begin position="207"/>
        <end position="280"/>
    </location>
</feature>
<dbReference type="InterPro" id="IPR036837">
    <property type="entry name" value="Cation_efflux_CTD_sf"/>
</dbReference>
<evidence type="ECO:0000256" key="3">
    <source>
        <dbReference type="ARBA" id="ARBA00022692"/>
    </source>
</evidence>